<dbReference type="GeneID" id="61433349"/>
<reference evidence="4 7" key="2">
    <citation type="journal article" date="2019" name="Nat. Med.">
        <title>A library of human gut bacterial isolates paired with longitudinal multiomics data enables mechanistic microbiome research.</title>
        <authorList>
            <person name="Poyet M."/>
            <person name="Groussin M."/>
            <person name="Gibbons S.M."/>
            <person name="Avila-Pacheco J."/>
            <person name="Jiang X."/>
            <person name="Kearney S.M."/>
            <person name="Perrotta A.R."/>
            <person name="Berdy B."/>
            <person name="Zhao S."/>
            <person name="Lieberman T.D."/>
            <person name="Swanson P.K."/>
            <person name="Smith M."/>
            <person name="Roesemann S."/>
            <person name="Alexander J.E."/>
            <person name="Rich S.A."/>
            <person name="Livny J."/>
            <person name="Vlamakis H."/>
            <person name="Clish C."/>
            <person name="Bullock K."/>
            <person name="Deik A."/>
            <person name="Scott J."/>
            <person name="Pierce K.A."/>
            <person name="Xavier R.J."/>
            <person name="Alm E.J."/>
        </authorList>
    </citation>
    <scope>NUCLEOTIDE SEQUENCE [LARGE SCALE GENOMIC DNA]</scope>
    <source>
        <strain evidence="4 7">BIOML-A1</strain>
    </source>
</reference>
<name>A0A173RAN0_9FIRM</name>
<evidence type="ECO:0000313" key="6">
    <source>
        <dbReference type="Proteomes" id="UP000095350"/>
    </source>
</evidence>
<dbReference type="PaxDb" id="166486-ERS852572_00276"/>
<evidence type="ECO:0000259" key="2">
    <source>
        <dbReference type="Pfam" id="PF13690"/>
    </source>
</evidence>
<feature type="domain" description="Chemotaxis phosphatase CheX-like" evidence="2">
    <location>
        <begin position="189"/>
        <end position="283"/>
    </location>
</feature>
<dbReference type="EMBL" id="WNAJ01000003">
    <property type="protein sequence ID" value="MTR84238.1"/>
    <property type="molecule type" value="Genomic_DNA"/>
</dbReference>
<dbReference type="InterPro" id="IPR028976">
    <property type="entry name" value="CheC-like_sf"/>
</dbReference>
<evidence type="ECO:0000313" key="8">
    <source>
        <dbReference type="Proteomes" id="UP000479531"/>
    </source>
</evidence>
<dbReference type="Proteomes" id="UP000479531">
    <property type="component" value="Unassembled WGS sequence"/>
</dbReference>
<dbReference type="GO" id="GO:0006935">
    <property type="term" value="P:chemotaxis"/>
    <property type="evidence" value="ECO:0007669"/>
    <property type="project" value="UniProtKB-KW"/>
</dbReference>
<gene>
    <name evidence="3" type="ORF">ERS852572_00276</name>
    <name evidence="5" type="ORF">GCK47_13440</name>
    <name evidence="4" type="ORF">GMD50_04020</name>
</gene>
<sequence>MYAQFFGNYLLSHGITKEQLMHAMQEANNEHPKLGTLAMHAGYMSASEVDRVIIMQTHEDKRFGELAIREGYLTEAQVTELLQTQNPNFLLLGQALLNDGVINNEQLQSLIIGYQSENELYDADMSAETKDIVDHLVENFFVIAERPLSPGELSFLHLLFNDLVRFIGDDFSPVRPELCKEYPTNYCIRQQINGKFSIRTYIDMPESTCIAFASRYVDEDFHSFDEYVQSSLEDFLNLHNGLFNVNMSNEQGLELQLDVPNVVTDELVTFEHEAYMLPIVYSFGTIHFIFELIHNEL</sequence>
<dbReference type="STRING" id="166486.ERS852572_00276"/>
<keyword evidence="3" id="KW-0418">Kinase</keyword>
<dbReference type="Proteomes" id="UP000095350">
    <property type="component" value="Unassembled WGS sequence"/>
</dbReference>
<evidence type="ECO:0000313" key="5">
    <source>
        <dbReference type="EMBL" id="MVQ46678.1"/>
    </source>
</evidence>
<dbReference type="SUPFAM" id="SSF160246">
    <property type="entry name" value="EspE N-terminal domain-like"/>
    <property type="match status" value="1"/>
</dbReference>
<dbReference type="Proteomes" id="UP000478483">
    <property type="component" value="Unassembled WGS sequence"/>
</dbReference>
<dbReference type="EMBL" id="CYXZ01000002">
    <property type="protein sequence ID" value="CUM74912.1"/>
    <property type="molecule type" value="Genomic_DNA"/>
</dbReference>
<dbReference type="RefSeq" id="WP_006858028.1">
    <property type="nucleotide sequence ID" value="NZ_CABIYH010000002.1"/>
</dbReference>
<dbReference type="GO" id="GO:0016301">
    <property type="term" value="F:kinase activity"/>
    <property type="evidence" value="ECO:0007669"/>
    <property type="project" value="UniProtKB-KW"/>
</dbReference>
<reference evidence="5 8" key="3">
    <citation type="submission" date="2019-10" db="EMBL/GenBank/DDBJ databases">
        <title>Roseburia spp. ameliorate alcoholic fatty liver via restoration of gut barrier function.</title>
        <authorList>
            <person name="Seo B."/>
            <person name="Ko G."/>
        </authorList>
    </citation>
    <scope>NUCLEOTIDE SEQUENCE [LARGE SCALE GENOMIC DNA]</scope>
    <source>
        <strain evidence="5 8">SNUG30017</strain>
    </source>
</reference>
<keyword evidence="3" id="KW-0808">Transferase</keyword>
<reference evidence="3 6" key="1">
    <citation type="submission" date="2015-09" db="EMBL/GenBank/DDBJ databases">
        <authorList>
            <consortium name="Pathogen Informatics"/>
        </authorList>
    </citation>
    <scope>NUCLEOTIDE SEQUENCE [LARGE SCALE GENOMIC DNA]</scope>
    <source>
        <strain evidence="3 6">2789STDY5834960</strain>
    </source>
</reference>
<evidence type="ECO:0000256" key="1">
    <source>
        <dbReference type="ARBA" id="ARBA00022500"/>
    </source>
</evidence>
<dbReference type="InterPro" id="IPR037257">
    <property type="entry name" value="T2SS_E_N_sf"/>
</dbReference>
<protein>
    <submittedName>
        <fullName evidence="3">Chain length determinant protein tyrosine kinase EpsG</fullName>
    </submittedName>
    <submittedName>
        <fullName evidence="4">Chemotaxis protein CheX</fullName>
    </submittedName>
</protein>
<dbReference type="AlphaFoldDB" id="A0A173RAN0"/>
<evidence type="ECO:0000313" key="3">
    <source>
        <dbReference type="EMBL" id="CUM74912.1"/>
    </source>
</evidence>
<dbReference type="Gene3D" id="3.40.1550.10">
    <property type="entry name" value="CheC-like"/>
    <property type="match status" value="1"/>
</dbReference>
<evidence type="ECO:0000313" key="4">
    <source>
        <dbReference type="EMBL" id="MTR84238.1"/>
    </source>
</evidence>
<dbReference type="SUPFAM" id="SSF103039">
    <property type="entry name" value="CheC-like"/>
    <property type="match status" value="1"/>
</dbReference>
<dbReference type="Pfam" id="PF13690">
    <property type="entry name" value="CheX"/>
    <property type="match status" value="1"/>
</dbReference>
<keyword evidence="1" id="KW-0145">Chemotaxis</keyword>
<dbReference type="InterPro" id="IPR028051">
    <property type="entry name" value="CheX-like_dom"/>
</dbReference>
<organism evidence="3 6">
    <name type="scientific">Roseburia intestinalis</name>
    <dbReference type="NCBI Taxonomy" id="166486"/>
    <lineage>
        <taxon>Bacteria</taxon>
        <taxon>Bacillati</taxon>
        <taxon>Bacillota</taxon>
        <taxon>Clostridia</taxon>
        <taxon>Lachnospirales</taxon>
        <taxon>Lachnospiraceae</taxon>
        <taxon>Roseburia</taxon>
    </lineage>
</organism>
<evidence type="ECO:0000313" key="7">
    <source>
        <dbReference type="Proteomes" id="UP000478483"/>
    </source>
</evidence>
<accession>A0A173RAN0</accession>
<dbReference type="EMBL" id="WGGT01000017">
    <property type="protein sequence ID" value="MVQ46678.1"/>
    <property type="molecule type" value="Genomic_DNA"/>
</dbReference>
<proteinExistence type="predicted"/>
<dbReference type="OrthoDB" id="5614404at2"/>